<evidence type="ECO:0000313" key="2">
    <source>
        <dbReference type="EMBL" id="GIG88517.1"/>
    </source>
</evidence>
<dbReference type="InterPro" id="IPR010982">
    <property type="entry name" value="Lambda_DNA-bd_dom_sf"/>
</dbReference>
<dbReference type="InterPro" id="IPR043917">
    <property type="entry name" value="DUF5753"/>
</dbReference>
<accession>A0ABQ4E2D2</accession>
<dbReference type="Gene3D" id="1.10.260.40">
    <property type="entry name" value="lambda repressor-like DNA-binding domains"/>
    <property type="match status" value="1"/>
</dbReference>
<comment type="caution">
    <text evidence="2">The sequence shown here is derived from an EMBL/GenBank/DDBJ whole genome shotgun (WGS) entry which is preliminary data.</text>
</comment>
<organism evidence="2 3">
    <name type="scientific">Plantactinospora endophytica</name>
    <dbReference type="NCBI Taxonomy" id="673535"/>
    <lineage>
        <taxon>Bacteria</taxon>
        <taxon>Bacillati</taxon>
        <taxon>Actinomycetota</taxon>
        <taxon>Actinomycetes</taxon>
        <taxon>Micromonosporales</taxon>
        <taxon>Micromonosporaceae</taxon>
        <taxon>Plantactinospora</taxon>
    </lineage>
</organism>
<reference evidence="2 3" key="1">
    <citation type="submission" date="2021-01" db="EMBL/GenBank/DDBJ databases">
        <title>Whole genome shotgun sequence of Plantactinospora endophytica NBRC 110450.</title>
        <authorList>
            <person name="Komaki H."/>
            <person name="Tamura T."/>
        </authorList>
    </citation>
    <scope>NUCLEOTIDE SEQUENCE [LARGE SCALE GENOMIC DNA]</scope>
    <source>
        <strain evidence="2 3">NBRC 110450</strain>
    </source>
</reference>
<gene>
    <name evidence="2" type="ORF">Pen02_34530</name>
</gene>
<dbReference type="Pfam" id="PF19054">
    <property type="entry name" value="DUF5753"/>
    <property type="match status" value="1"/>
</dbReference>
<keyword evidence="3" id="KW-1185">Reference proteome</keyword>
<dbReference type="EMBL" id="BONW01000016">
    <property type="protein sequence ID" value="GIG88517.1"/>
    <property type="molecule type" value="Genomic_DNA"/>
</dbReference>
<dbReference type="Proteomes" id="UP000646749">
    <property type="component" value="Unassembled WGS sequence"/>
</dbReference>
<dbReference type="SUPFAM" id="SSF47413">
    <property type="entry name" value="lambda repressor-like DNA-binding domains"/>
    <property type="match status" value="1"/>
</dbReference>
<protein>
    <recommendedName>
        <fullName evidence="1">DUF5753 domain-containing protein</fullName>
    </recommendedName>
</protein>
<name>A0ABQ4E2D2_9ACTN</name>
<evidence type="ECO:0000313" key="3">
    <source>
        <dbReference type="Proteomes" id="UP000646749"/>
    </source>
</evidence>
<feature type="domain" description="DUF5753" evidence="1">
    <location>
        <begin position="74"/>
        <end position="250"/>
    </location>
</feature>
<evidence type="ECO:0000259" key="1">
    <source>
        <dbReference type="Pfam" id="PF19054"/>
    </source>
</evidence>
<proteinExistence type="predicted"/>
<sequence length="255" mass="27971">MMNRAFLEAMTEAGETPESLAEQVGVDPKTAARWVSPGRIPQSRHRAKIADLVGRDVADLWPDVLKRRDPVWFRPWADTEHEAVSLRWYEPAWVPGVLQTEAYARATLAGEMLTAEEVDRLVAARLRRQSILTGDRPPLLVAVLDEAVIRRLREGPAGLCAEQLERLIERAALPNVEIHIVPTGIGLYPGLGGQFIIAELSDGLRAGYADSQVAAHIVEGVEDVATLAGRWERIRSFALPSSASLALIKEAAQHG</sequence>